<dbReference type="EMBL" id="BAAAQK010000009">
    <property type="protein sequence ID" value="GAA1850588.1"/>
    <property type="molecule type" value="Genomic_DNA"/>
</dbReference>
<keyword evidence="2" id="KW-0238">DNA-binding</keyword>
<keyword evidence="3" id="KW-0804">Transcription</keyword>
<dbReference type="PROSITE" id="PS51077">
    <property type="entry name" value="HTH_ICLR"/>
    <property type="match status" value="1"/>
</dbReference>
<dbReference type="SUPFAM" id="SSF55781">
    <property type="entry name" value="GAF domain-like"/>
    <property type="match status" value="1"/>
</dbReference>
<sequence length="265" mass="28074">MVQARQDVPVSMIGRVSRVFEAFAPEDSELRIAEIARRTGLAKATVSRLVAELVEHGFLERSGMSVRVGLRFFELGERAARPRELRDLALANMADLRNATRQTVHLAVLDGAEVVYVAKLRSRTAPPMASRVGGRLPAHATGVGKAMLAWAEPTVVDAVVAAGLPAVGPGTITGEAAFRRELAAVREHGVAYEREESGPGVWCAAAPIRRPAGAVIAALSVTARVGDVDPVQLGMAVQTSASALSREAGRNPAFARSAWSDLGER</sequence>
<dbReference type="PROSITE" id="PS51078">
    <property type="entry name" value="ICLR_ED"/>
    <property type="match status" value="1"/>
</dbReference>
<gene>
    <name evidence="6" type="ORF">GCM10009836_33060</name>
</gene>
<evidence type="ECO:0000256" key="2">
    <source>
        <dbReference type="ARBA" id="ARBA00023125"/>
    </source>
</evidence>
<evidence type="ECO:0000313" key="6">
    <source>
        <dbReference type="EMBL" id="GAA1850588.1"/>
    </source>
</evidence>
<evidence type="ECO:0000256" key="1">
    <source>
        <dbReference type="ARBA" id="ARBA00023015"/>
    </source>
</evidence>
<reference evidence="6 7" key="1">
    <citation type="journal article" date="2019" name="Int. J. Syst. Evol. Microbiol.">
        <title>The Global Catalogue of Microorganisms (GCM) 10K type strain sequencing project: providing services to taxonomists for standard genome sequencing and annotation.</title>
        <authorList>
            <consortium name="The Broad Institute Genomics Platform"/>
            <consortium name="The Broad Institute Genome Sequencing Center for Infectious Disease"/>
            <person name="Wu L."/>
            <person name="Ma J."/>
        </authorList>
    </citation>
    <scope>NUCLEOTIDE SEQUENCE [LARGE SCALE GENOMIC DNA]</scope>
    <source>
        <strain evidence="6 7">JCM 16009</strain>
    </source>
</reference>
<evidence type="ECO:0000259" key="5">
    <source>
        <dbReference type="PROSITE" id="PS51078"/>
    </source>
</evidence>
<dbReference type="Pfam" id="PF01614">
    <property type="entry name" value="IclR_C"/>
    <property type="match status" value="1"/>
</dbReference>
<keyword evidence="7" id="KW-1185">Reference proteome</keyword>
<dbReference type="Gene3D" id="1.10.10.10">
    <property type="entry name" value="Winged helix-like DNA-binding domain superfamily/Winged helix DNA-binding domain"/>
    <property type="match status" value="1"/>
</dbReference>
<proteinExistence type="predicted"/>
<organism evidence="6 7">
    <name type="scientific">Pseudonocardia ailaonensis</name>
    <dbReference type="NCBI Taxonomy" id="367279"/>
    <lineage>
        <taxon>Bacteria</taxon>
        <taxon>Bacillati</taxon>
        <taxon>Actinomycetota</taxon>
        <taxon>Actinomycetes</taxon>
        <taxon>Pseudonocardiales</taxon>
        <taxon>Pseudonocardiaceae</taxon>
        <taxon>Pseudonocardia</taxon>
    </lineage>
</organism>
<feature type="domain" description="IclR-ED" evidence="5">
    <location>
        <begin position="71"/>
        <end position="250"/>
    </location>
</feature>
<protein>
    <submittedName>
        <fullName evidence="6">IclR family transcriptional regulator</fullName>
    </submittedName>
</protein>
<keyword evidence="1" id="KW-0805">Transcription regulation</keyword>
<dbReference type="PANTHER" id="PTHR30136:SF24">
    <property type="entry name" value="HTH-TYPE TRANSCRIPTIONAL REPRESSOR ALLR"/>
    <property type="match status" value="1"/>
</dbReference>
<dbReference type="InterPro" id="IPR014757">
    <property type="entry name" value="Tscrpt_reg_IclR_C"/>
</dbReference>
<dbReference type="InterPro" id="IPR029016">
    <property type="entry name" value="GAF-like_dom_sf"/>
</dbReference>
<dbReference type="SMART" id="SM00346">
    <property type="entry name" value="HTH_ICLR"/>
    <property type="match status" value="1"/>
</dbReference>
<dbReference type="InterPro" id="IPR005471">
    <property type="entry name" value="Tscrpt_reg_IclR_N"/>
</dbReference>
<accession>A0ABN2N7F6</accession>
<dbReference type="Proteomes" id="UP001500449">
    <property type="component" value="Unassembled WGS sequence"/>
</dbReference>
<evidence type="ECO:0000259" key="4">
    <source>
        <dbReference type="PROSITE" id="PS51077"/>
    </source>
</evidence>
<feature type="domain" description="HTH iclR-type" evidence="4">
    <location>
        <begin position="10"/>
        <end position="77"/>
    </location>
</feature>
<dbReference type="Gene3D" id="3.30.450.40">
    <property type="match status" value="1"/>
</dbReference>
<dbReference type="SUPFAM" id="SSF46785">
    <property type="entry name" value="Winged helix' DNA-binding domain"/>
    <property type="match status" value="1"/>
</dbReference>
<comment type="caution">
    <text evidence="6">The sequence shown here is derived from an EMBL/GenBank/DDBJ whole genome shotgun (WGS) entry which is preliminary data.</text>
</comment>
<evidence type="ECO:0000313" key="7">
    <source>
        <dbReference type="Proteomes" id="UP001500449"/>
    </source>
</evidence>
<dbReference type="InterPro" id="IPR036390">
    <property type="entry name" value="WH_DNA-bd_sf"/>
</dbReference>
<dbReference type="Pfam" id="PF09339">
    <property type="entry name" value="HTH_IclR"/>
    <property type="match status" value="1"/>
</dbReference>
<dbReference type="InterPro" id="IPR036388">
    <property type="entry name" value="WH-like_DNA-bd_sf"/>
</dbReference>
<name>A0ABN2N7F6_9PSEU</name>
<evidence type="ECO:0000256" key="3">
    <source>
        <dbReference type="ARBA" id="ARBA00023163"/>
    </source>
</evidence>
<dbReference type="PANTHER" id="PTHR30136">
    <property type="entry name" value="HELIX-TURN-HELIX TRANSCRIPTIONAL REGULATOR, ICLR FAMILY"/>
    <property type="match status" value="1"/>
</dbReference>
<dbReference type="InterPro" id="IPR050707">
    <property type="entry name" value="HTH_MetabolicPath_Reg"/>
</dbReference>